<dbReference type="GO" id="GO:0005737">
    <property type="term" value="C:cytoplasm"/>
    <property type="evidence" value="ECO:0007669"/>
    <property type="project" value="TreeGrafter"/>
</dbReference>
<dbReference type="OrthoDB" id="2526284at2759"/>
<keyword evidence="6" id="KW-1133">Transmembrane helix</keyword>
<dbReference type="InterPro" id="IPR008166">
    <property type="entry name" value="Glyco_transf_92"/>
</dbReference>
<evidence type="ECO:0000256" key="6">
    <source>
        <dbReference type="ARBA" id="ARBA00022989"/>
    </source>
</evidence>
<accession>A0A8S1GPV3</accession>
<evidence type="ECO:0000256" key="3">
    <source>
        <dbReference type="ARBA" id="ARBA00022676"/>
    </source>
</evidence>
<dbReference type="GO" id="GO:0016757">
    <property type="term" value="F:glycosyltransferase activity"/>
    <property type="evidence" value="ECO:0007669"/>
    <property type="project" value="UniProtKB-UniRule"/>
</dbReference>
<evidence type="ECO:0000313" key="10">
    <source>
        <dbReference type="Proteomes" id="UP000835052"/>
    </source>
</evidence>
<dbReference type="EC" id="2.4.1.-" evidence="8"/>
<evidence type="ECO:0000256" key="7">
    <source>
        <dbReference type="ARBA" id="ARBA00023136"/>
    </source>
</evidence>
<organism evidence="9 10">
    <name type="scientific">Caenorhabditis auriculariae</name>
    <dbReference type="NCBI Taxonomy" id="2777116"/>
    <lineage>
        <taxon>Eukaryota</taxon>
        <taxon>Metazoa</taxon>
        <taxon>Ecdysozoa</taxon>
        <taxon>Nematoda</taxon>
        <taxon>Chromadorea</taxon>
        <taxon>Rhabditida</taxon>
        <taxon>Rhabditina</taxon>
        <taxon>Rhabditomorpha</taxon>
        <taxon>Rhabditoidea</taxon>
        <taxon>Rhabditidae</taxon>
        <taxon>Peloderinae</taxon>
        <taxon>Caenorhabditis</taxon>
    </lineage>
</organism>
<keyword evidence="7" id="KW-0472">Membrane</keyword>
<name>A0A8S1GPV3_9PELO</name>
<keyword evidence="4 8" id="KW-0808">Transferase</keyword>
<comment type="similarity">
    <text evidence="2 8">Belongs to the glycosyltransferase 92 family.</text>
</comment>
<evidence type="ECO:0000256" key="8">
    <source>
        <dbReference type="RuleBase" id="RU366017"/>
    </source>
</evidence>
<dbReference type="EMBL" id="CAJGYM010000002">
    <property type="protein sequence ID" value="CAD6184981.1"/>
    <property type="molecule type" value="Genomic_DNA"/>
</dbReference>
<reference evidence="9" key="1">
    <citation type="submission" date="2020-10" db="EMBL/GenBank/DDBJ databases">
        <authorList>
            <person name="Kikuchi T."/>
        </authorList>
    </citation>
    <scope>NUCLEOTIDE SEQUENCE</scope>
    <source>
        <strain evidence="9">NKZ352</strain>
    </source>
</reference>
<evidence type="ECO:0000256" key="5">
    <source>
        <dbReference type="ARBA" id="ARBA00022692"/>
    </source>
</evidence>
<dbReference type="Proteomes" id="UP000835052">
    <property type="component" value="Unassembled WGS sequence"/>
</dbReference>
<evidence type="ECO:0000313" key="9">
    <source>
        <dbReference type="EMBL" id="CAD6184981.1"/>
    </source>
</evidence>
<proteinExistence type="inferred from homology"/>
<dbReference type="PANTHER" id="PTHR21461:SF80">
    <property type="entry name" value="GLYCOSYLTRANSFERASE FAMILY 92 PROTEIN"/>
    <property type="match status" value="1"/>
</dbReference>
<protein>
    <recommendedName>
        <fullName evidence="8">Glycosyltransferase family 92 protein</fullName>
        <ecNumber evidence="8">2.4.1.-</ecNumber>
    </recommendedName>
</protein>
<evidence type="ECO:0000256" key="1">
    <source>
        <dbReference type="ARBA" id="ARBA00004167"/>
    </source>
</evidence>
<dbReference type="GO" id="GO:0016020">
    <property type="term" value="C:membrane"/>
    <property type="evidence" value="ECO:0007669"/>
    <property type="project" value="UniProtKB-SubCell"/>
</dbReference>
<evidence type="ECO:0000256" key="2">
    <source>
        <dbReference type="ARBA" id="ARBA00007647"/>
    </source>
</evidence>
<dbReference type="AlphaFoldDB" id="A0A8S1GPV3"/>
<keyword evidence="10" id="KW-1185">Reference proteome</keyword>
<keyword evidence="5" id="KW-0812">Transmembrane</keyword>
<evidence type="ECO:0000256" key="4">
    <source>
        <dbReference type="ARBA" id="ARBA00022679"/>
    </source>
</evidence>
<keyword evidence="3 8" id="KW-0328">Glycosyltransferase</keyword>
<dbReference type="PANTHER" id="PTHR21461">
    <property type="entry name" value="GLYCOSYLTRANSFERASE FAMILY 92 PROTEIN"/>
    <property type="match status" value="1"/>
</dbReference>
<comment type="caution">
    <text evidence="9">The sequence shown here is derived from an EMBL/GenBank/DDBJ whole genome shotgun (WGS) entry which is preliminary data.</text>
</comment>
<gene>
    <name evidence="9" type="ORF">CAUJ_LOCUS900</name>
</gene>
<sequence length="415" mass="47566">MAMIFVLQEDSGSGKDTSKVINTLRAKREADENDLSEVDTPKTSFPGIYVRDVYRVSDDSLRIIYLEEKDNTKNLKVKIGSVWQTVDSFCFNSTCMDYLFCSMATRIGTVHLPPATSQISTIPITSEDSEEFVMVPVIDVRTTNSKVKHKLGVCLQPIFFFTDWTIVIQTKKVLDFYKEKLGDDLELVNWSDLPVHARDRGNYQKDPNSRVFRYAATAFMHDCLLRSRSHVKFVANTDLDDLPVASNFDIVEQLEKNAAQYPNAAQFVTDWILSSQKVVHFDMHSVYRNEISPITKTPFTTINLENDADLFFLHLRRFERHLIIPTKAQNNETFPYQILSKLNQIMSDQYAKRAAGDSFSEVFMAPWASEARETMRNLEQCRLEAFGTQLSDVNEMCQQSSAGSVVFFFKELSEF</sequence>
<comment type="subcellular location">
    <subcellularLocation>
        <location evidence="1">Membrane</location>
        <topology evidence="1">Single-pass membrane protein</topology>
    </subcellularLocation>
</comment>
<dbReference type="Pfam" id="PF01697">
    <property type="entry name" value="Glyco_transf_92"/>
    <property type="match status" value="1"/>
</dbReference>